<feature type="binding site" evidence="10">
    <location>
        <position position="267"/>
    </location>
    <ligand>
        <name>Mg(2+)</name>
        <dbReference type="ChEBI" id="CHEBI:18420"/>
    </ligand>
</feature>
<organism evidence="14 15">
    <name type="scientific">Methylotuvimicrobium alcaliphilum (strain DSM 19304 / NCIMB 14124 / VKM B-2133 / 20Z)</name>
    <name type="common">Methylomicrobium alcaliphilum</name>
    <dbReference type="NCBI Taxonomy" id="1091494"/>
    <lineage>
        <taxon>Bacteria</taxon>
        <taxon>Pseudomonadati</taxon>
        <taxon>Pseudomonadota</taxon>
        <taxon>Gammaproteobacteria</taxon>
        <taxon>Methylococcales</taxon>
        <taxon>Methylococcaceae</taxon>
        <taxon>Methylotuvimicrobium</taxon>
    </lineage>
</organism>
<dbReference type="SUPFAM" id="SSF52922">
    <property type="entry name" value="TK C-terminal domain-like"/>
    <property type="match status" value="1"/>
</dbReference>
<evidence type="ECO:0000259" key="12">
    <source>
        <dbReference type="Pfam" id="PF17831"/>
    </source>
</evidence>
<feature type="binding site" evidence="10">
    <location>
        <position position="235"/>
    </location>
    <ligand>
        <name>Mg(2+)</name>
        <dbReference type="ChEBI" id="CHEBI:18420"/>
    </ligand>
</feature>
<dbReference type="RefSeq" id="WP_014147844.1">
    <property type="nucleotide sequence ID" value="NC_016112.1"/>
</dbReference>
<comment type="function">
    <text evidence="2 9">Component of the pyruvate dehydrogenase (PDH) complex, that catalyzes the overall conversion of pyruvate to acetyl-CoA and CO(2).</text>
</comment>
<keyword evidence="15" id="KW-1185">Reference proteome</keyword>
<dbReference type="Pfam" id="PF22613">
    <property type="entry name" value="Transketolase_C_1"/>
    <property type="match status" value="1"/>
</dbReference>
<dbReference type="STRING" id="1091494.MEALZ_1359"/>
<proteinExistence type="predicted"/>
<name>G4SWZ3_META2</name>
<sequence length="892" mass="100782">MKNNKSPAVVEQEDVDPIETQEWIDALKAVMEIEGETRAQFLIEKLVSVARQSGSDIPFSATTDYINTISVDQQIQFPGNTTIEQRIRSYVRWNAMMMVLRANRDTNVGGHIASFASAATLYDVGQNHFWRAPSEQHDGDLLFVQGHSAPGDYARAFLLDRLTEEQMDNFRQEVDGNGLSSYPHPWLMPEFWQFPTVSMGLGPIMAIYQARFMRYLKDRSLADTSNRKVWCFLGDGETDEPESLGEIGMAGREKLDNLIFVVNCNLQRLDGPVRGNGKIIQELEGTFRGAGWNVIKLVWGRHWDKLLARDHQGLLVKRMTECVDGDYQTFKAKDGAYVREHFFNTPELKAMVADLSDLDIWLLNRGGHDPAKIYAAFHAAVNHKGQPTVVLAKTIKGYSMGESGEGQNTSHQQKKMSINSLTRFRDRYELPVTNEQIQELPYLKFPEDSKELAYMKERRAELGGYLPNRRAKSYALNVPVLSDFKSLLQATGEGREISTTMAFVKMLNILVKDKNIGKRIVPIVPDESRTFGMEGMFRQLGIWSQVGQLYTPQDADQLMFYKEDKNGQVLQEGINEAGGMCDWIAAGTSYSTHNVPMIPFFIFYSMFGFQRVADLIWAAADQRTRGFLLGGTAGRTTLNGEGLQHEDGHSHIFAGTVPNCISYDPTFSYEIAVIIQDGLRRMYVDQEDIFYYITVMNENYEHPAMPKGIEESILKGMYSFKKGDGRAKTRVQLLGSGTIFREAIAAAELLQNDWNVTADLWSCTSFTELARDGHSCERWNRLHPTETPKKPHVTECLENAKGPIIAATDYVRLYAEQIRPYLSAPYTVLGTDGFGRSDTREALRRFFEVNRYHIAVAALKSLADIGEFELAKVETAIAKYGINPETVAPWRL</sequence>
<keyword evidence="7 9" id="KW-0670">Pyruvate</keyword>
<dbReference type="CDD" id="cd02017">
    <property type="entry name" value="TPP_E1_EcPDC_like"/>
    <property type="match status" value="1"/>
</dbReference>
<evidence type="ECO:0000256" key="5">
    <source>
        <dbReference type="ARBA" id="ARBA00023002"/>
    </source>
</evidence>
<keyword evidence="6 9" id="KW-0786">Thiamine pyrophosphate</keyword>
<keyword evidence="10" id="KW-0479">Metal-binding</keyword>
<evidence type="ECO:0000256" key="1">
    <source>
        <dbReference type="ARBA" id="ARBA00001964"/>
    </source>
</evidence>
<feature type="domain" description="Transketolase-like C-terminal" evidence="13">
    <location>
        <begin position="716"/>
        <end position="849"/>
    </location>
</feature>
<dbReference type="Gene3D" id="3.40.50.920">
    <property type="match status" value="1"/>
</dbReference>
<feature type="domain" description="Pyruvate dehydrogenase E1 component middle" evidence="12">
    <location>
        <begin position="477"/>
        <end position="703"/>
    </location>
</feature>
<dbReference type="SUPFAM" id="SSF52518">
    <property type="entry name" value="Thiamin diphosphate-binding fold (THDP-binding)"/>
    <property type="match status" value="2"/>
</dbReference>
<evidence type="ECO:0000256" key="7">
    <source>
        <dbReference type="ARBA" id="ARBA00023317"/>
    </source>
</evidence>
<evidence type="ECO:0000256" key="4">
    <source>
        <dbReference type="ARBA" id="ARBA00017172"/>
    </source>
</evidence>
<dbReference type="InterPro" id="IPR029061">
    <property type="entry name" value="THDP-binding"/>
</dbReference>
<evidence type="ECO:0000259" key="11">
    <source>
        <dbReference type="Pfam" id="PF00456"/>
    </source>
</evidence>
<evidence type="ECO:0000313" key="15">
    <source>
        <dbReference type="Proteomes" id="UP000008315"/>
    </source>
</evidence>
<gene>
    <name evidence="14" type="primary">pdhA</name>
    <name evidence="14" type="ordered locus">MEALZ_1359</name>
</gene>
<evidence type="ECO:0000256" key="6">
    <source>
        <dbReference type="ARBA" id="ARBA00023052"/>
    </source>
</evidence>
<dbReference type="GO" id="GO:0000287">
    <property type="term" value="F:magnesium ion binding"/>
    <property type="evidence" value="ECO:0007669"/>
    <property type="project" value="UniProtKB-ARBA"/>
</dbReference>
<dbReference type="InterPro" id="IPR004660">
    <property type="entry name" value="PDH_E1"/>
</dbReference>
<dbReference type="PANTHER" id="PTHR43825:SF3">
    <property type="entry name" value="PYRUVATE DEHYDROGENASE E1 COMPONENT"/>
    <property type="match status" value="1"/>
</dbReference>
<dbReference type="KEGG" id="mah:MEALZ_1359"/>
<dbReference type="FunFam" id="3.40.50.970:FF:000009">
    <property type="entry name" value="Pyruvate dehydrogenase E1 component"/>
    <property type="match status" value="1"/>
</dbReference>
<dbReference type="InterPro" id="IPR005474">
    <property type="entry name" value="Transketolase_N"/>
</dbReference>
<accession>G4SWZ3</accession>
<evidence type="ECO:0000256" key="10">
    <source>
        <dbReference type="PIRSR" id="PIRSR000156-1"/>
    </source>
</evidence>
<protein>
    <recommendedName>
        <fullName evidence="4 9">Pyruvate dehydrogenase E1 component</fullName>
        <ecNumber evidence="3 9">1.2.4.1</ecNumber>
    </recommendedName>
</protein>
<dbReference type="InterPro" id="IPR041621">
    <property type="entry name" value="PDH_E1_M"/>
</dbReference>
<dbReference type="HOGENOM" id="CLU_009154_2_0_6"/>
<keyword evidence="10" id="KW-0460">Magnesium</keyword>
<keyword evidence="5 9" id="KW-0560">Oxidoreductase</keyword>
<dbReference type="InterPro" id="IPR009014">
    <property type="entry name" value="Transketo_C/PFOR_II"/>
</dbReference>
<dbReference type="Gene3D" id="3.40.50.970">
    <property type="match status" value="2"/>
</dbReference>
<reference evidence="14 15" key="1">
    <citation type="journal article" date="2012" name="J. Bacteriol.">
        <title>Genome sequence of the haloalkaliphilic methanotrophic bacterium Methylomicrobium alcaliphilum 20Z.</title>
        <authorList>
            <person name="Vuilleumier S."/>
            <person name="Khmelenina V.N."/>
            <person name="Bringel F."/>
            <person name="Reshetnikov A.S."/>
            <person name="Lajus A."/>
            <person name="Mangenot S."/>
            <person name="Rouy Z."/>
            <person name="Op den Camp H.J."/>
            <person name="Jetten M.S."/>
            <person name="Dispirito A.A."/>
            <person name="Dunfield P."/>
            <person name="Klotz M.G."/>
            <person name="Semrau J.D."/>
            <person name="Stein L.Y."/>
            <person name="Barbe V."/>
            <person name="Medigue C."/>
            <person name="Trotsenko Y.A."/>
            <person name="Kalyuzhnaya M.G."/>
        </authorList>
    </citation>
    <scope>NUCLEOTIDE SEQUENCE [LARGE SCALE GENOMIC DNA]</scope>
    <source>
        <strain evidence="15">DSM 19304 / NCIMB 14124 / VKM B-2133 / 20Z</strain>
    </source>
</reference>
<dbReference type="Pfam" id="PF00456">
    <property type="entry name" value="Transketolase_N"/>
    <property type="match status" value="1"/>
</dbReference>
<dbReference type="AlphaFoldDB" id="G4SWZ3"/>
<comment type="cofactor">
    <cofactor evidence="10">
        <name>Mg(2+)</name>
        <dbReference type="ChEBI" id="CHEBI:18420"/>
    </cofactor>
</comment>
<evidence type="ECO:0000256" key="9">
    <source>
        <dbReference type="PIRNR" id="PIRNR000156"/>
    </source>
</evidence>
<evidence type="ECO:0000256" key="2">
    <source>
        <dbReference type="ARBA" id="ARBA00003157"/>
    </source>
</evidence>
<dbReference type="PATRIC" id="fig|271065.3.peg.1397"/>
<evidence type="ECO:0000259" key="13">
    <source>
        <dbReference type="Pfam" id="PF22613"/>
    </source>
</evidence>
<comment type="cofactor">
    <cofactor evidence="1 9">
        <name>thiamine diphosphate</name>
        <dbReference type="ChEBI" id="CHEBI:58937"/>
    </cofactor>
</comment>
<dbReference type="InterPro" id="IPR035807">
    <property type="entry name" value="PDC_E1_N"/>
</dbReference>
<comment type="catalytic activity">
    <reaction evidence="8 9">
        <text>N(6)-[(R)-lipoyl]-L-lysyl-[protein] + pyruvate + H(+) = N(6)-[(R)-S(8)-acetyldihydrolipoyl]-L-lysyl-[protein] + CO2</text>
        <dbReference type="Rhea" id="RHEA:19189"/>
        <dbReference type="Rhea" id="RHEA-COMP:10474"/>
        <dbReference type="Rhea" id="RHEA-COMP:10478"/>
        <dbReference type="ChEBI" id="CHEBI:15361"/>
        <dbReference type="ChEBI" id="CHEBI:15378"/>
        <dbReference type="ChEBI" id="CHEBI:16526"/>
        <dbReference type="ChEBI" id="CHEBI:83099"/>
        <dbReference type="ChEBI" id="CHEBI:83111"/>
        <dbReference type="EC" id="1.2.4.1"/>
    </reaction>
</comment>
<dbReference type="PIRSF" id="PIRSF000156">
    <property type="entry name" value="Pyruvate_dh_E1"/>
    <property type="match status" value="1"/>
</dbReference>
<dbReference type="PANTHER" id="PTHR43825">
    <property type="entry name" value="PYRUVATE DEHYDROGENASE E1 COMPONENT"/>
    <property type="match status" value="1"/>
</dbReference>
<dbReference type="InterPro" id="IPR055152">
    <property type="entry name" value="Transketolase-like_C_2"/>
</dbReference>
<dbReference type="EC" id="1.2.4.1" evidence="3 9"/>
<dbReference type="GO" id="GO:0004739">
    <property type="term" value="F:pyruvate dehydrogenase (acetyl-transferring) activity"/>
    <property type="evidence" value="ECO:0007669"/>
    <property type="project" value="UniProtKB-EC"/>
</dbReference>
<feature type="domain" description="Transketolase N-terminal" evidence="11">
    <location>
        <begin position="205"/>
        <end position="297"/>
    </location>
</feature>
<dbReference type="NCBIfam" id="TIGR00759">
    <property type="entry name" value="aceE"/>
    <property type="match status" value="1"/>
</dbReference>
<dbReference type="FunFam" id="3.40.50.970:FF:000011">
    <property type="entry name" value="Pyruvate dehydrogenase E1 component"/>
    <property type="match status" value="1"/>
</dbReference>
<dbReference type="Pfam" id="PF17831">
    <property type="entry name" value="PDH_E1_M"/>
    <property type="match status" value="1"/>
</dbReference>
<dbReference type="EMBL" id="FO082060">
    <property type="protein sequence ID" value="CCE23048.1"/>
    <property type="molecule type" value="Genomic_DNA"/>
</dbReference>
<evidence type="ECO:0000313" key="14">
    <source>
        <dbReference type="EMBL" id="CCE23048.1"/>
    </source>
</evidence>
<dbReference type="InterPro" id="IPR051157">
    <property type="entry name" value="PDH/Transketolase"/>
</dbReference>
<feature type="binding site" evidence="10">
    <location>
        <position position="265"/>
    </location>
    <ligand>
        <name>Mg(2+)</name>
        <dbReference type="ChEBI" id="CHEBI:18420"/>
    </ligand>
</feature>
<dbReference type="Proteomes" id="UP000008315">
    <property type="component" value="Chromosome"/>
</dbReference>
<evidence type="ECO:0000256" key="3">
    <source>
        <dbReference type="ARBA" id="ARBA00012281"/>
    </source>
</evidence>
<evidence type="ECO:0000256" key="8">
    <source>
        <dbReference type="ARBA" id="ARBA00051231"/>
    </source>
</evidence>